<sequence length="343" mass="40051">MDIEAVEGSTVEQASDDESQKKRTKTKWVASLYWHKKIHTNELHKCDQCESKFQDNAVLNEHTNCKHGEGLICTHRPEHIKSRTGLAYHMKKVTGAFNHTCPFCSKIFLQKQHFHGYVNKHLNNKPYKCGKCEKSFLYKHNLKQHAPCCQNENNNKYQYDLCKQEFSTSKVLANHKAGKHCNTVHICQYYGKTYKWPAIGACHPPETFRFSDWYCICDRYCENNKDCCLQHNFTIANDHHVYECMNLDTEQTAFRGFQAISRCPLGYGNKTVDEKCMNDNLVENGLSVAYGKDIIFKNKHCALCYVVKEYLPFEVKFYNVKMTSEEYEFFKIKQESQNLVMSS</sequence>
<evidence type="ECO:0000256" key="8">
    <source>
        <dbReference type="PROSITE-ProRule" id="PRU00042"/>
    </source>
</evidence>
<evidence type="ECO:0000313" key="12">
    <source>
        <dbReference type="Proteomes" id="UP000507470"/>
    </source>
</evidence>
<dbReference type="OrthoDB" id="6134459at2759"/>
<evidence type="ECO:0000313" key="11">
    <source>
        <dbReference type="EMBL" id="CAC5398273.1"/>
    </source>
</evidence>
<dbReference type="InterPro" id="IPR050589">
    <property type="entry name" value="Ikaros_C2H2-ZF"/>
</dbReference>
<keyword evidence="6" id="KW-0238">DNA-binding</keyword>
<evidence type="ECO:0000256" key="1">
    <source>
        <dbReference type="ARBA" id="ARBA00004123"/>
    </source>
</evidence>
<protein>
    <submittedName>
        <fullName evidence="11">KRAB</fullName>
    </submittedName>
</protein>
<dbReference type="PANTHER" id="PTHR24404:SF114">
    <property type="entry name" value="KLUMPFUSS, ISOFORM B-RELATED"/>
    <property type="match status" value="1"/>
</dbReference>
<evidence type="ECO:0000256" key="6">
    <source>
        <dbReference type="ARBA" id="ARBA00023125"/>
    </source>
</evidence>
<accession>A0A6J8CP67</accession>
<keyword evidence="2" id="KW-0479">Metal-binding</keyword>
<dbReference type="AlphaFoldDB" id="A0A6J8CP67"/>
<feature type="domain" description="C2H2-type" evidence="10">
    <location>
        <begin position="99"/>
        <end position="126"/>
    </location>
</feature>
<dbReference type="PANTHER" id="PTHR24404">
    <property type="entry name" value="ZINC FINGER PROTEIN"/>
    <property type="match status" value="1"/>
</dbReference>
<dbReference type="InterPro" id="IPR013087">
    <property type="entry name" value="Znf_C2H2_type"/>
</dbReference>
<dbReference type="Gene3D" id="3.30.160.60">
    <property type="entry name" value="Classic Zinc Finger"/>
    <property type="match status" value="1"/>
</dbReference>
<dbReference type="FunFam" id="3.30.160.60:FF:000446">
    <property type="entry name" value="Zinc finger protein"/>
    <property type="match status" value="1"/>
</dbReference>
<evidence type="ECO:0000256" key="7">
    <source>
        <dbReference type="ARBA" id="ARBA00023242"/>
    </source>
</evidence>
<dbReference type="PROSITE" id="PS50157">
    <property type="entry name" value="ZINC_FINGER_C2H2_2"/>
    <property type="match status" value="2"/>
</dbReference>
<evidence type="ECO:0000259" key="10">
    <source>
        <dbReference type="PROSITE" id="PS50157"/>
    </source>
</evidence>
<dbReference type="SMART" id="SM00355">
    <property type="entry name" value="ZnF_C2H2"/>
    <property type="match status" value="4"/>
</dbReference>
<comment type="subcellular location">
    <subcellularLocation>
        <location evidence="1">Nucleus</location>
    </subcellularLocation>
</comment>
<keyword evidence="5" id="KW-0862">Zinc</keyword>
<reference evidence="11 12" key="1">
    <citation type="submission" date="2020-06" db="EMBL/GenBank/DDBJ databases">
        <authorList>
            <person name="Li R."/>
            <person name="Bekaert M."/>
        </authorList>
    </citation>
    <scope>NUCLEOTIDE SEQUENCE [LARGE SCALE GENOMIC DNA]</scope>
    <source>
        <strain evidence="12">wild</strain>
    </source>
</reference>
<proteinExistence type="predicted"/>
<dbReference type="PROSITE" id="PS00028">
    <property type="entry name" value="ZINC_FINGER_C2H2_1"/>
    <property type="match status" value="1"/>
</dbReference>
<dbReference type="GO" id="GO:0005634">
    <property type="term" value="C:nucleus"/>
    <property type="evidence" value="ECO:0007669"/>
    <property type="project" value="UniProtKB-SubCell"/>
</dbReference>
<dbReference type="GO" id="GO:0008270">
    <property type="term" value="F:zinc ion binding"/>
    <property type="evidence" value="ECO:0007669"/>
    <property type="project" value="UniProtKB-KW"/>
</dbReference>
<dbReference type="SUPFAM" id="SSF57667">
    <property type="entry name" value="beta-beta-alpha zinc fingers"/>
    <property type="match status" value="1"/>
</dbReference>
<keyword evidence="12" id="KW-1185">Reference proteome</keyword>
<evidence type="ECO:0000256" key="2">
    <source>
        <dbReference type="ARBA" id="ARBA00022723"/>
    </source>
</evidence>
<dbReference type="GO" id="GO:0000978">
    <property type="term" value="F:RNA polymerase II cis-regulatory region sequence-specific DNA binding"/>
    <property type="evidence" value="ECO:0007669"/>
    <property type="project" value="TreeGrafter"/>
</dbReference>
<feature type="domain" description="C2H2-type" evidence="10">
    <location>
        <begin position="127"/>
        <end position="145"/>
    </location>
</feature>
<feature type="region of interest" description="Disordered" evidence="9">
    <location>
        <begin position="1"/>
        <end position="22"/>
    </location>
</feature>
<gene>
    <name evidence="11" type="ORF">MCOR_32653</name>
</gene>
<dbReference type="EMBL" id="CACVKT020005871">
    <property type="protein sequence ID" value="CAC5398273.1"/>
    <property type="molecule type" value="Genomic_DNA"/>
</dbReference>
<evidence type="ECO:0000256" key="9">
    <source>
        <dbReference type="SAM" id="MobiDB-lite"/>
    </source>
</evidence>
<keyword evidence="3" id="KW-0677">Repeat</keyword>
<evidence type="ECO:0000256" key="3">
    <source>
        <dbReference type="ARBA" id="ARBA00022737"/>
    </source>
</evidence>
<keyword evidence="7" id="KW-0539">Nucleus</keyword>
<evidence type="ECO:0000256" key="4">
    <source>
        <dbReference type="ARBA" id="ARBA00022771"/>
    </source>
</evidence>
<dbReference type="InterPro" id="IPR036236">
    <property type="entry name" value="Znf_C2H2_sf"/>
</dbReference>
<dbReference type="Proteomes" id="UP000507470">
    <property type="component" value="Unassembled WGS sequence"/>
</dbReference>
<dbReference type="GO" id="GO:0006357">
    <property type="term" value="P:regulation of transcription by RNA polymerase II"/>
    <property type="evidence" value="ECO:0007669"/>
    <property type="project" value="TreeGrafter"/>
</dbReference>
<name>A0A6J8CP67_MYTCO</name>
<keyword evidence="4 8" id="KW-0863">Zinc-finger</keyword>
<organism evidence="11 12">
    <name type="scientific">Mytilus coruscus</name>
    <name type="common">Sea mussel</name>
    <dbReference type="NCBI Taxonomy" id="42192"/>
    <lineage>
        <taxon>Eukaryota</taxon>
        <taxon>Metazoa</taxon>
        <taxon>Spiralia</taxon>
        <taxon>Lophotrochozoa</taxon>
        <taxon>Mollusca</taxon>
        <taxon>Bivalvia</taxon>
        <taxon>Autobranchia</taxon>
        <taxon>Pteriomorphia</taxon>
        <taxon>Mytilida</taxon>
        <taxon>Mytiloidea</taxon>
        <taxon>Mytilidae</taxon>
        <taxon>Mytilinae</taxon>
        <taxon>Mytilus</taxon>
    </lineage>
</organism>
<evidence type="ECO:0000256" key="5">
    <source>
        <dbReference type="ARBA" id="ARBA00022833"/>
    </source>
</evidence>
<dbReference type="GO" id="GO:0003700">
    <property type="term" value="F:DNA-binding transcription factor activity"/>
    <property type="evidence" value="ECO:0007669"/>
    <property type="project" value="TreeGrafter"/>
</dbReference>